<dbReference type="Gene3D" id="2.40.350.20">
    <property type="match status" value="1"/>
</dbReference>
<protein>
    <recommendedName>
        <fullName evidence="7">AA1-like domain-containing protein</fullName>
    </recommendedName>
</protein>
<keyword evidence="4" id="KW-1015">Disulfide bond</keyword>
<keyword evidence="9" id="KW-1185">Reference proteome</keyword>
<evidence type="ECO:0000313" key="9">
    <source>
        <dbReference type="Proteomes" id="UP001610563"/>
    </source>
</evidence>
<dbReference type="InterPro" id="IPR032382">
    <property type="entry name" value="AltA1"/>
</dbReference>
<dbReference type="PROSITE" id="PS51895">
    <property type="entry name" value="AA1"/>
    <property type="match status" value="1"/>
</dbReference>
<gene>
    <name evidence="8" type="ORF">BJX66DRAFT_333535</name>
</gene>
<proteinExistence type="predicted"/>
<evidence type="ECO:0000256" key="1">
    <source>
        <dbReference type="ARBA" id="ARBA00004613"/>
    </source>
</evidence>
<evidence type="ECO:0000256" key="4">
    <source>
        <dbReference type="ARBA" id="ARBA00023157"/>
    </source>
</evidence>
<accession>A0ABR4GIG9</accession>
<feature type="chain" id="PRO_5045045441" description="AA1-like domain-containing protein" evidence="6">
    <location>
        <begin position="20"/>
        <end position="151"/>
    </location>
</feature>
<evidence type="ECO:0000256" key="3">
    <source>
        <dbReference type="ARBA" id="ARBA00022729"/>
    </source>
</evidence>
<reference evidence="8 9" key="1">
    <citation type="submission" date="2024-07" db="EMBL/GenBank/DDBJ databases">
        <title>Section-level genome sequencing and comparative genomics of Aspergillus sections Usti and Cavernicolus.</title>
        <authorList>
            <consortium name="Lawrence Berkeley National Laboratory"/>
            <person name="Nybo J.L."/>
            <person name="Vesth T.C."/>
            <person name="Theobald S."/>
            <person name="Frisvad J.C."/>
            <person name="Larsen T.O."/>
            <person name="Kjaerboelling I."/>
            <person name="Rothschild-Mancinelli K."/>
            <person name="Lyhne E.K."/>
            <person name="Kogle M.E."/>
            <person name="Barry K."/>
            <person name="Clum A."/>
            <person name="Na H."/>
            <person name="Ledsgaard L."/>
            <person name="Lin J."/>
            <person name="Lipzen A."/>
            <person name="Kuo A."/>
            <person name="Riley R."/>
            <person name="Mondo S."/>
            <person name="Labutti K."/>
            <person name="Haridas S."/>
            <person name="Pangalinan J."/>
            <person name="Salamov A.A."/>
            <person name="Simmons B.A."/>
            <person name="Magnuson J.K."/>
            <person name="Chen J."/>
            <person name="Drula E."/>
            <person name="Henrissat B."/>
            <person name="Wiebenga A."/>
            <person name="Lubbers R.J."/>
            <person name="Gomes A.C."/>
            <person name="Makela M.R."/>
            <person name="Stajich J."/>
            <person name="Grigoriev I.V."/>
            <person name="Mortensen U.H."/>
            <person name="De Vries R.P."/>
            <person name="Baker S.E."/>
            <person name="Andersen M.R."/>
        </authorList>
    </citation>
    <scope>NUCLEOTIDE SEQUENCE [LARGE SCALE GENOMIC DNA]</scope>
    <source>
        <strain evidence="8 9">CBS 209.92</strain>
    </source>
</reference>
<organism evidence="8 9">
    <name type="scientific">Aspergillus keveii</name>
    <dbReference type="NCBI Taxonomy" id="714993"/>
    <lineage>
        <taxon>Eukaryota</taxon>
        <taxon>Fungi</taxon>
        <taxon>Dikarya</taxon>
        <taxon>Ascomycota</taxon>
        <taxon>Pezizomycotina</taxon>
        <taxon>Eurotiomycetes</taxon>
        <taxon>Eurotiomycetidae</taxon>
        <taxon>Eurotiales</taxon>
        <taxon>Aspergillaceae</taxon>
        <taxon>Aspergillus</taxon>
        <taxon>Aspergillus subgen. Nidulantes</taxon>
    </lineage>
</organism>
<dbReference type="EMBL" id="JBFTWV010000010">
    <property type="protein sequence ID" value="KAL2798860.1"/>
    <property type="molecule type" value="Genomic_DNA"/>
</dbReference>
<evidence type="ECO:0000256" key="6">
    <source>
        <dbReference type="SAM" id="SignalP"/>
    </source>
</evidence>
<name>A0ABR4GIG9_9EURO</name>
<comment type="caution">
    <text evidence="5">Lacks conserved residue(s) required for the propagation of feature annotation.</text>
</comment>
<keyword evidence="3 6" id="KW-0732">Signal</keyword>
<comment type="subcellular location">
    <subcellularLocation>
        <location evidence="1">Secreted</location>
    </subcellularLocation>
</comment>
<comment type="caution">
    <text evidence="8">The sequence shown here is derived from an EMBL/GenBank/DDBJ whole genome shotgun (WGS) entry which is preliminary data.</text>
</comment>
<dbReference type="Proteomes" id="UP001610563">
    <property type="component" value="Unassembled WGS sequence"/>
</dbReference>
<feature type="domain" description="AA1-like" evidence="7">
    <location>
        <begin position="27"/>
        <end position="150"/>
    </location>
</feature>
<feature type="signal peptide" evidence="6">
    <location>
        <begin position="1"/>
        <end position="19"/>
    </location>
</feature>
<evidence type="ECO:0000313" key="8">
    <source>
        <dbReference type="EMBL" id="KAL2798860.1"/>
    </source>
</evidence>
<evidence type="ECO:0000256" key="2">
    <source>
        <dbReference type="ARBA" id="ARBA00022525"/>
    </source>
</evidence>
<keyword evidence="2" id="KW-0964">Secreted</keyword>
<evidence type="ECO:0000256" key="5">
    <source>
        <dbReference type="PROSITE-ProRule" id="PRU01243"/>
    </source>
</evidence>
<evidence type="ECO:0000259" key="7">
    <source>
        <dbReference type="PROSITE" id="PS51895"/>
    </source>
</evidence>
<sequence>MHFTRLLATAILGAAATLAAPPTNTGASYEYVTITDLSITRAAFGSVTNVSLKLSGDDANNLSCSAENPTLGVQAADSTRCGDSNYLFFLVRGSDTDYAVAVFHELQVDGSGYYSAGQYGQSEILIDCETNGDVQNCKLAQTPLTVTLTGQ</sequence>